<dbReference type="Proteomes" id="UP000078492">
    <property type="component" value="Unassembled WGS sequence"/>
</dbReference>
<protein>
    <submittedName>
        <fullName evidence="2">Uncharacterized protein</fullName>
    </submittedName>
</protein>
<name>A0A195DY35_9HYME</name>
<sequence length="437" mass="50603">MCGVRHVGTSRITSFRPFASTQRRRRIVKIECPPRNPPTTCSTRKLARPRTIPCSLPSLFILLHPFFFFAGDRYKGRVNFFRYASNRLRSYQERPNNAPGQSVGRDRQENPKKDYTREENKREERRRRDEEQRAEFFTGVHNRYLSRYFVNNFRLSLACCDSYHQVFSLHSAFSPFPSLYHSGRDEVRCLMKARERQRGWWSFGSLDGLPRCNPTINVSKHKNMNLSRRVVRARGGKKGTERREGAALIICTRTSLLSCGRRTRPLQLWHSALPRLQPSCSTRIPFESGYSTNRLHPSRTSSPLPLPLSTHLFFFPYRSLQSYGMYNLHSGRRSAALTRNLETGEARSNETLKQTTSHTRSHTSSPAVFSGRFLPSPTRSRCVLWSCKIPPETQDSPISEGALRTAIQKERYLEMNRKISNLKVHQGASKKSRVWTK</sequence>
<dbReference type="EMBL" id="KQ980107">
    <property type="protein sequence ID" value="KYN17731.1"/>
    <property type="molecule type" value="Genomic_DNA"/>
</dbReference>
<feature type="compositionally biased region" description="Basic and acidic residues" evidence="1">
    <location>
        <begin position="104"/>
        <end position="132"/>
    </location>
</feature>
<reference evidence="2 3" key="1">
    <citation type="submission" date="2015-09" db="EMBL/GenBank/DDBJ databases">
        <title>Trachymyrmex cornetzi WGS genome.</title>
        <authorList>
            <person name="Nygaard S."/>
            <person name="Hu H."/>
            <person name="Boomsma J."/>
            <person name="Zhang G."/>
        </authorList>
    </citation>
    <scope>NUCLEOTIDE SEQUENCE [LARGE SCALE GENOMIC DNA]</scope>
    <source>
        <strain evidence="2">Tcor2-1</strain>
        <tissue evidence="2">Whole body</tissue>
    </source>
</reference>
<keyword evidence="3" id="KW-1185">Reference proteome</keyword>
<feature type="region of interest" description="Disordered" evidence="1">
    <location>
        <begin position="92"/>
        <end position="132"/>
    </location>
</feature>
<proteinExistence type="predicted"/>
<evidence type="ECO:0000256" key="1">
    <source>
        <dbReference type="SAM" id="MobiDB-lite"/>
    </source>
</evidence>
<evidence type="ECO:0000313" key="2">
    <source>
        <dbReference type="EMBL" id="KYN17731.1"/>
    </source>
</evidence>
<dbReference type="AlphaFoldDB" id="A0A195DY35"/>
<feature type="compositionally biased region" description="Low complexity" evidence="1">
    <location>
        <begin position="355"/>
        <end position="365"/>
    </location>
</feature>
<feature type="region of interest" description="Disordered" evidence="1">
    <location>
        <begin position="340"/>
        <end position="370"/>
    </location>
</feature>
<organism evidence="2 3">
    <name type="scientific">Trachymyrmex cornetzi</name>
    <dbReference type="NCBI Taxonomy" id="471704"/>
    <lineage>
        <taxon>Eukaryota</taxon>
        <taxon>Metazoa</taxon>
        <taxon>Ecdysozoa</taxon>
        <taxon>Arthropoda</taxon>
        <taxon>Hexapoda</taxon>
        <taxon>Insecta</taxon>
        <taxon>Pterygota</taxon>
        <taxon>Neoptera</taxon>
        <taxon>Endopterygota</taxon>
        <taxon>Hymenoptera</taxon>
        <taxon>Apocrita</taxon>
        <taxon>Aculeata</taxon>
        <taxon>Formicoidea</taxon>
        <taxon>Formicidae</taxon>
        <taxon>Myrmicinae</taxon>
        <taxon>Trachymyrmex</taxon>
    </lineage>
</organism>
<accession>A0A195DY35</accession>
<gene>
    <name evidence="2" type="ORF">ALC57_10100</name>
</gene>
<evidence type="ECO:0000313" key="3">
    <source>
        <dbReference type="Proteomes" id="UP000078492"/>
    </source>
</evidence>